<dbReference type="Gene3D" id="2.120.10.80">
    <property type="entry name" value="Kelch-type beta propeller"/>
    <property type="match status" value="2"/>
</dbReference>
<dbReference type="InterPro" id="IPR015915">
    <property type="entry name" value="Kelch-typ_b-propeller"/>
</dbReference>
<dbReference type="RefSeq" id="XP_008188213.1">
    <property type="nucleotide sequence ID" value="XM_008189991.3"/>
</dbReference>
<dbReference type="PANTHER" id="PTHR24412:SF441">
    <property type="entry name" value="KELCH-LIKE PROTEIN 28"/>
    <property type="match status" value="1"/>
</dbReference>
<organism evidence="4 5">
    <name type="scientific">Acyrthosiphon pisum</name>
    <name type="common">Pea aphid</name>
    <dbReference type="NCBI Taxonomy" id="7029"/>
    <lineage>
        <taxon>Eukaryota</taxon>
        <taxon>Metazoa</taxon>
        <taxon>Ecdysozoa</taxon>
        <taxon>Arthropoda</taxon>
        <taxon>Hexapoda</taxon>
        <taxon>Insecta</taxon>
        <taxon>Pterygota</taxon>
        <taxon>Neoptera</taxon>
        <taxon>Paraneoptera</taxon>
        <taxon>Hemiptera</taxon>
        <taxon>Sternorrhyncha</taxon>
        <taxon>Aphidomorpha</taxon>
        <taxon>Aphidoidea</taxon>
        <taxon>Aphididae</taxon>
        <taxon>Macrosiphini</taxon>
        <taxon>Acyrthosiphon</taxon>
    </lineage>
</organism>
<dbReference type="RefSeq" id="XP_008188219.1">
    <property type="nucleotide sequence ID" value="XM_008189997.3"/>
</dbReference>
<dbReference type="OrthoDB" id="45365at2759"/>
<dbReference type="AlphaFoldDB" id="A0A8R2B9Y0"/>
<dbReference type="SUPFAM" id="SSF117281">
    <property type="entry name" value="Kelch motif"/>
    <property type="match status" value="2"/>
</dbReference>
<keyword evidence="3" id="KW-1133">Transmembrane helix</keyword>
<accession>A0A8R2B9Y0</accession>
<dbReference type="PRINTS" id="PR00501">
    <property type="entry name" value="KELCHREPEAT"/>
</dbReference>
<keyword evidence="3" id="KW-0472">Membrane</keyword>
<dbReference type="Pfam" id="PF24681">
    <property type="entry name" value="Kelch_KLHDC2_KLHL20_DRC7"/>
    <property type="match status" value="1"/>
</dbReference>
<dbReference type="PANTHER" id="PTHR24412">
    <property type="entry name" value="KELCH PROTEIN"/>
    <property type="match status" value="1"/>
</dbReference>
<protein>
    <recommendedName>
        <fullName evidence="6">Kelch-like protein diablo</fullName>
    </recommendedName>
</protein>
<keyword evidence="3" id="KW-0812">Transmembrane</keyword>
<evidence type="ECO:0000313" key="5">
    <source>
        <dbReference type="Proteomes" id="UP000007819"/>
    </source>
</evidence>
<dbReference type="Proteomes" id="UP000007819">
    <property type="component" value="Chromosome A2"/>
</dbReference>
<sequence>MAHLPLTSKDYILKNVVTEPLLNNCPKCKDYVIEALHMYLLKSNEIITMPHSIRTKPKPDGPHKVILVVGGRSNEDNLILDSTEWYDPKLNRWQFGPKMITPRYGGGLAVVKDNIVLYYMGAHNYKLSQFVHELDFSSEPSNWKPTTNMLVNREHLGVGVINNYIYAVGGFDIYRWPLKSAEVFDCRTQKWRMVSSMSTRRSVVGIGVLNNLLYAVGGFDGEQCLNSVECYHPGLDKWTSVSEMCARRSNAGVGVLDGVLYSVGGENLSECLKSVEAYKPSTGVWSSIPDMHLRRCGAGVAVLNGLLYVVGGWDGTSYLDSVEYYNPNTNTWTMITASMNVTRSLAGVVVIERPRHSKKRNQSGFSFLIEYIDIYSIISFCTIVSLLFFYLFSSF</sequence>
<evidence type="ECO:0000256" key="2">
    <source>
        <dbReference type="ARBA" id="ARBA00022737"/>
    </source>
</evidence>
<dbReference type="SMART" id="SM00612">
    <property type="entry name" value="Kelch"/>
    <property type="match status" value="5"/>
</dbReference>
<reference evidence="4" key="2">
    <citation type="submission" date="2022-06" db="UniProtKB">
        <authorList>
            <consortium name="EnsemblMetazoa"/>
        </authorList>
    </citation>
    <scope>IDENTIFICATION</scope>
</reference>
<evidence type="ECO:0008006" key="6">
    <source>
        <dbReference type="Google" id="ProtNLM"/>
    </source>
</evidence>
<dbReference type="InterPro" id="IPR006652">
    <property type="entry name" value="Kelch_1"/>
</dbReference>
<proteinExistence type="predicted"/>
<dbReference type="GeneID" id="103310741"/>
<evidence type="ECO:0000256" key="1">
    <source>
        <dbReference type="ARBA" id="ARBA00022441"/>
    </source>
</evidence>
<dbReference type="KEGG" id="api:103310741"/>
<dbReference type="Pfam" id="PF01344">
    <property type="entry name" value="Kelch_1"/>
    <property type="match status" value="2"/>
</dbReference>
<evidence type="ECO:0000313" key="4">
    <source>
        <dbReference type="EnsemblMetazoa" id="XP_008188213.1"/>
    </source>
</evidence>
<feature type="transmembrane region" description="Helical" evidence="3">
    <location>
        <begin position="372"/>
        <end position="392"/>
    </location>
</feature>
<keyword evidence="1" id="KW-0880">Kelch repeat</keyword>
<keyword evidence="2" id="KW-0677">Repeat</keyword>
<name>A0A8R2B9Y0_ACYPI</name>
<reference evidence="5" key="1">
    <citation type="submission" date="2010-06" db="EMBL/GenBank/DDBJ databases">
        <authorList>
            <person name="Jiang H."/>
            <person name="Abraham K."/>
            <person name="Ali S."/>
            <person name="Alsbrooks S.L."/>
            <person name="Anim B.N."/>
            <person name="Anosike U.S."/>
            <person name="Attaway T."/>
            <person name="Bandaranaike D.P."/>
            <person name="Battles P.K."/>
            <person name="Bell S.N."/>
            <person name="Bell A.V."/>
            <person name="Beltran B."/>
            <person name="Bickham C."/>
            <person name="Bustamante Y."/>
            <person name="Caleb T."/>
            <person name="Canada A."/>
            <person name="Cardenas V."/>
            <person name="Carter K."/>
            <person name="Chacko J."/>
            <person name="Chandrabose M.N."/>
            <person name="Chavez D."/>
            <person name="Chavez A."/>
            <person name="Chen L."/>
            <person name="Chu H.-S."/>
            <person name="Claassen K.J."/>
            <person name="Cockrell R."/>
            <person name="Collins M."/>
            <person name="Cooper J.A."/>
            <person name="Cree A."/>
            <person name="Curry S.M."/>
            <person name="Da Y."/>
            <person name="Dao M.D."/>
            <person name="Das B."/>
            <person name="Davila M.-L."/>
            <person name="Davy-Carroll L."/>
            <person name="Denson S."/>
            <person name="Dinh H."/>
            <person name="Ebong V.E."/>
            <person name="Edwards J.R."/>
            <person name="Egan A."/>
            <person name="El-Daye J."/>
            <person name="Escobedo L."/>
            <person name="Fernandez S."/>
            <person name="Fernando P.R."/>
            <person name="Flagg N."/>
            <person name="Forbes L.D."/>
            <person name="Fowler R.G."/>
            <person name="Fu Q."/>
            <person name="Gabisi R.A."/>
            <person name="Ganer J."/>
            <person name="Garbino Pronczuk A."/>
            <person name="Garcia R.M."/>
            <person name="Garner T."/>
            <person name="Garrett T.E."/>
            <person name="Gonzalez D.A."/>
            <person name="Hamid H."/>
            <person name="Hawkins E.S."/>
            <person name="Hirani K."/>
            <person name="Hogues M.E."/>
            <person name="Hollins B."/>
            <person name="Hsiao C.-H."/>
            <person name="Jabil R."/>
            <person name="James M.L."/>
            <person name="Jhangiani S.N."/>
            <person name="Johnson B."/>
            <person name="Johnson Q."/>
            <person name="Joshi V."/>
            <person name="Kalu J.B."/>
            <person name="Kam C."/>
            <person name="Kashfia A."/>
            <person name="Keebler J."/>
            <person name="Kisamo H."/>
            <person name="Kovar C.L."/>
            <person name="Lago L.A."/>
            <person name="Lai C.-Y."/>
            <person name="Laidlaw J."/>
            <person name="Lara F."/>
            <person name="Le T.-K."/>
            <person name="Lee S.L."/>
            <person name="Legall F.H."/>
            <person name="Lemon S.J."/>
            <person name="Lewis L.R."/>
            <person name="Li B."/>
            <person name="Liu Y."/>
            <person name="Liu Y.-S."/>
            <person name="Lopez J."/>
            <person name="Lozado R.J."/>
            <person name="Lu J."/>
            <person name="Madu R.C."/>
            <person name="Maheshwari M."/>
            <person name="Maheshwari R."/>
            <person name="Malloy K."/>
            <person name="Martinez E."/>
            <person name="Mathew T."/>
            <person name="Mercado I.C."/>
            <person name="Mercado C."/>
            <person name="Meyer B."/>
            <person name="Montgomery K."/>
            <person name="Morgan M.B."/>
            <person name="Munidasa M."/>
            <person name="Nazareth L.V."/>
            <person name="Nelson J."/>
            <person name="Ng B.M."/>
            <person name="Nguyen N.B."/>
            <person name="Nguyen P.Q."/>
            <person name="Nguyen T."/>
            <person name="Obregon M."/>
            <person name="Okwuonu G.O."/>
            <person name="Onwere C.G."/>
            <person name="Orozco G."/>
            <person name="Parra A."/>
            <person name="Patel S."/>
            <person name="Patil S."/>
            <person name="Perez A."/>
            <person name="Perez Y."/>
            <person name="Pham C."/>
            <person name="Primus E.L."/>
            <person name="Pu L.-L."/>
            <person name="Puazo M."/>
            <person name="Qin X."/>
            <person name="Quiroz J.B."/>
            <person name="Reese J."/>
            <person name="Richards S."/>
            <person name="Rives C.M."/>
            <person name="Robberts R."/>
            <person name="Ruiz S.J."/>
            <person name="Ruiz M.J."/>
            <person name="Santibanez J."/>
            <person name="Schneider B.W."/>
            <person name="Sisson I."/>
            <person name="Smith M."/>
            <person name="Sodergren E."/>
            <person name="Song X.-Z."/>
            <person name="Song B.B."/>
            <person name="Summersgill H."/>
            <person name="Thelus R."/>
            <person name="Thornton R.D."/>
            <person name="Trejos Z.Y."/>
            <person name="Usmani K."/>
            <person name="Vattathil S."/>
            <person name="Villasana D."/>
            <person name="Walker D.L."/>
            <person name="Wang S."/>
            <person name="Wang K."/>
            <person name="White C.S."/>
            <person name="Williams A.C."/>
            <person name="Williamson J."/>
            <person name="Wilson K."/>
            <person name="Woghiren I.O."/>
            <person name="Woodworth J.R."/>
            <person name="Worley K.C."/>
            <person name="Wright R.A."/>
            <person name="Wu W."/>
            <person name="Young L."/>
            <person name="Zhang L."/>
            <person name="Zhang J."/>
            <person name="Zhu Y."/>
            <person name="Muzny D.M."/>
            <person name="Weinstock G."/>
            <person name="Gibbs R.A."/>
        </authorList>
    </citation>
    <scope>NUCLEOTIDE SEQUENCE [LARGE SCALE GENOMIC DNA]</scope>
    <source>
        <strain evidence="5">LSR1</strain>
    </source>
</reference>
<evidence type="ECO:0000256" key="3">
    <source>
        <dbReference type="SAM" id="Phobius"/>
    </source>
</evidence>
<dbReference type="EnsemblMetazoa" id="XM_008189997.3">
    <property type="protein sequence ID" value="XP_008188219.1"/>
    <property type="gene ID" value="LOC103310741"/>
</dbReference>
<keyword evidence="5" id="KW-1185">Reference proteome</keyword>
<dbReference type="EnsemblMetazoa" id="XM_008189991.3">
    <property type="protein sequence ID" value="XP_008188213.1"/>
    <property type="gene ID" value="LOC103310741"/>
</dbReference>